<dbReference type="InterPro" id="IPR006119">
    <property type="entry name" value="Resolv_N"/>
</dbReference>
<dbReference type="Pfam" id="PF13408">
    <property type="entry name" value="Zn_ribbon_recom"/>
    <property type="match status" value="1"/>
</dbReference>
<dbReference type="InterPro" id="IPR038109">
    <property type="entry name" value="DNA_bind_recomb_sf"/>
</dbReference>
<evidence type="ECO:0000256" key="1">
    <source>
        <dbReference type="ARBA" id="ARBA00023125"/>
    </source>
</evidence>
<organism evidence="4 5">
    <name type="scientific">Devosia rhizoryzae</name>
    <dbReference type="NCBI Taxonomy" id="2774137"/>
    <lineage>
        <taxon>Bacteria</taxon>
        <taxon>Pseudomonadati</taxon>
        <taxon>Pseudomonadota</taxon>
        <taxon>Alphaproteobacteria</taxon>
        <taxon>Hyphomicrobiales</taxon>
        <taxon>Devosiaceae</taxon>
        <taxon>Devosia</taxon>
    </lineage>
</organism>
<gene>
    <name evidence="4" type="ORF">JI748_15000</name>
</gene>
<dbReference type="SUPFAM" id="SSF53041">
    <property type="entry name" value="Resolvase-like"/>
    <property type="match status" value="1"/>
</dbReference>
<keyword evidence="5" id="KW-1185">Reference proteome</keyword>
<dbReference type="PANTHER" id="PTHR30461:SF2">
    <property type="entry name" value="SERINE RECOMBINASE PINE-RELATED"/>
    <property type="match status" value="1"/>
</dbReference>
<dbReference type="PANTHER" id="PTHR30461">
    <property type="entry name" value="DNA-INVERTASE FROM LAMBDOID PROPHAGE"/>
    <property type="match status" value="1"/>
</dbReference>
<dbReference type="Proteomes" id="UP000595857">
    <property type="component" value="Chromosome"/>
</dbReference>
<name>A0ABX7C476_9HYPH</name>
<evidence type="ECO:0000313" key="4">
    <source>
        <dbReference type="EMBL" id="QQR39030.1"/>
    </source>
</evidence>
<feature type="domain" description="Recombinase" evidence="3">
    <location>
        <begin position="173"/>
        <end position="290"/>
    </location>
</feature>
<keyword evidence="2" id="KW-0233">DNA recombination</keyword>
<dbReference type="EMBL" id="CP068046">
    <property type="protein sequence ID" value="QQR39030.1"/>
    <property type="molecule type" value="Genomic_DNA"/>
</dbReference>
<protein>
    <submittedName>
        <fullName evidence="4">Recombinase family protein</fullName>
    </submittedName>
</protein>
<dbReference type="PROSITE" id="PS51737">
    <property type="entry name" value="RECOMBINASE_DNA_BIND"/>
    <property type="match status" value="1"/>
</dbReference>
<dbReference type="Gene3D" id="3.90.1750.20">
    <property type="entry name" value="Putative Large Serine Recombinase, Chain B, Domain 2"/>
    <property type="match status" value="1"/>
</dbReference>
<dbReference type="CDD" id="cd00338">
    <property type="entry name" value="Ser_Recombinase"/>
    <property type="match status" value="1"/>
</dbReference>
<dbReference type="Gene3D" id="3.40.50.1390">
    <property type="entry name" value="Resolvase, N-terminal catalytic domain"/>
    <property type="match status" value="1"/>
</dbReference>
<sequence>MPRTAYSYIRMSTPSQIKGDSLRRQADSSLRYALEHNLDIDETLELKDLGVSAYKGDNATTGALSRFLQAVDTGRVSPGSVLLVESLDRLSRQRVGAAMSLFLNIVERGITIVTLSDGQIYAPGISDPIPLLQSLLIMSRAHEESQLKGQRVAAAWQRKRDTIDLEKLSKQCPLWLRLADDRKQFFVQADRAEIVRTIFEWSLEGLGRYSIAKRLNGDSVPPFGRAAKWQESYVEKILSNRAVIGEFQPHRKIDGRRIPHGAAIADYFPAVVERDLFYAVQGVRFERRSGAGGRRGVDHANLFTHVARCGECGDPMRMVNKGKKPKGGRYLRCASSLLGSGCTAKAWPYEAFERAFLSFCGEIDIASAEDAADHQAANTARLQSIAASEERLRLARIRRDNAFTLLDGTADVAYIQIKIEQCNEEVRLLTGELEAARTLKVFIPTREETVSLVERVKGVRHGGTEFRLRVATRLKQIVRSLRLYPTGIDAGRMLKPFSNADWLNDPVSRTQDFGIPAFAVEFSSGLRRHVVAGIDAVSPYAIITEAPGVGDPQLLRLKRKELALMGLVAA</sequence>
<dbReference type="InterPro" id="IPR025827">
    <property type="entry name" value="Zn_ribbon_recom_dom"/>
</dbReference>
<evidence type="ECO:0000259" key="3">
    <source>
        <dbReference type="PROSITE" id="PS51737"/>
    </source>
</evidence>
<proteinExistence type="predicted"/>
<evidence type="ECO:0000313" key="5">
    <source>
        <dbReference type="Proteomes" id="UP000595857"/>
    </source>
</evidence>
<dbReference type="InterPro" id="IPR011109">
    <property type="entry name" value="DNA_bind_recombinase_dom"/>
</dbReference>
<dbReference type="SMART" id="SM00857">
    <property type="entry name" value="Resolvase"/>
    <property type="match status" value="1"/>
</dbReference>
<dbReference type="RefSeq" id="WP_201632448.1">
    <property type="nucleotide sequence ID" value="NZ_CP068046.1"/>
</dbReference>
<dbReference type="InterPro" id="IPR050639">
    <property type="entry name" value="SSR_resolvase"/>
</dbReference>
<keyword evidence="1" id="KW-0238">DNA-binding</keyword>
<accession>A0ABX7C476</accession>
<evidence type="ECO:0000256" key="2">
    <source>
        <dbReference type="ARBA" id="ARBA00023172"/>
    </source>
</evidence>
<dbReference type="Pfam" id="PF07508">
    <property type="entry name" value="Recombinase"/>
    <property type="match status" value="1"/>
</dbReference>
<dbReference type="Pfam" id="PF00239">
    <property type="entry name" value="Resolvase"/>
    <property type="match status" value="1"/>
</dbReference>
<reference evidence="4 5" key="1">
    <citation type="submission" date="2021-01" db="EMBL/GenBank/DDBJ databases">
        <title>Genome seq and assembly of Devosia sp. LEGU1.</title>
        <authorList>
            <person name="Chhetri G."/>
        </authorList>
    </citation>
    <scope>NUCLEOTIDE SEQUENCE [LARGE SCALE GENOMIC DNA]</scope>
    <source>
        <strain evidence="4 5">LEGU1</strain>
    </source>
</reference>
<dbReference type="InterPro" id="IPR036162">
    <property type="entry name" value="Resolvase-like_N_sf"/>
</dbReference>